<dbReference type="Proteomes" id="UP000660262">
    <property type="component" value="Unassembled WGS sequence"/>
</dbReference>
<dbReference type="EMBL" id="BNJQ01000036">
    <property type="protein sequence ID" value="GHP11691.1"/>
    <property type="molecule type" value="Genomic_DNA"/>
</dbReference>
<accession>A0A830I1Q6</accession>
<reference evidence="2" key="1">
    <citation type="submission" date="2020-10" db="EMBL/GenBank/DDBJ databases">
        <title>Unveiling of a novel bifunctional photoreceptor, Dualchrome1, isolated from a cosmopolitan green alga.</title>
        <authorList>
            <person name="Suzuki S."/>
            <person name="Kawachi M."/>
        </authorList>
    </citation>
    <scope>NUCLEOTIDE SEQUENCE</scope>
    <source>
        <strain evidence="2">NIES 2893</strain>
    </source>
</reference>
<evidence type="ECO:0000313" key="3">
    <source>
        <dbReference type="Proteomes" id="UP000660262"/>
    </source>
</evidence>
<proteinExistence type="predicted"/>
<feature type="region of interest" description="Disordered" evidence="1">
    <location>
        <begin position="1"/>
        <end position="43"/>
    </location>
</feature>
<evidence type="ECO:0000256" key="1">
    <source>
        <dbReference type="SAM" id="MobiDB-lite"/>
    </source>
</evidence>
<sequence>MNMMMKSLRAHSQGARGPHGGHSRSVSWRSSQEKRSSSRSRRHSLKCLAMMNVRGYPVLGTNVNPAPAPAPEDIVVSSGLDKVSVNINATDEITRQARMLGEEASGHVTELWKIAEPQLGAAAYQVRMGAEQASGRVNELWKIAEPQLADTSQKIATAASDFTSDPRVQQGYAKAQELAAQTLASGYERAAETAQDVATKLENTDWEAVAATAVERADQAAKYVAATPQYAAVVAQADVVANQAREQVDLQVASVMSSDVVARATDSAANVQAVYDREVAILKENEQLMTAMSVGGKYAALTANAAWQGFEYVLAWSQLTLEDLYAANGIDPQFALPTICVVGALVVREQVNSFGKTE</sequence>
<name>A0A830I1Q6_9CHLO</name>
<dbReference type="AlphaFoldDB" id="A0A830I1Q6"/>
<organism evidence="2 3">
    <name type="scientific">Pycnococcus provasolii</name>
    <dbReference type="NCBI Taxonomy" id="41880"/>
    <lineage>
        <taxon>Eukaryota</taxon>
        <taxon>Viridiplantae</taxon>
        <taxon>Chlorophyta</taxon>
        <taxon>Pseudoscourfieldiophyceae</taxon>
        <taxon>Pseudoscourfieldiales</taxon>
        <taxon>Pycnococcaceae</taxon>
        <taxon>Pycnococcus</taxon>
    </lineage>
</organism>
<protein>
    <submittedName>
        <fullName evidence="2">Uncharacterized protein</fullName>
    </submittedName>
</protein>
<evidence type="ECO:0000313" key="2">
    <source>
        <dbReference type="EMBL" id="GHP11691.1"/>
    </source>
</evidence>
<comment type="caution">
    <text evidence="2">The sequence shown here is derived from an EMBL/GenBank/DDBJ whole genome shotgun (WGS) entry which is preliminary data.</text>
</comment>
<keyword evidence="3" id="KW-1185">Reference proteome</keyword>
<gene>
    <name evidence="2" type="ORF">PPROV_001041900</name>
</gene>